<dbReference type="EMBL" id="UGOL01000001">
    <property type="protein sequence ID" value="STX81068.1"/>
    <property type="molecule type" value="Genomic_DNA"/>
</dbReference>
<name>A0A378K7Z4_LEGPN</name>
<organism evidence="3 4">
    <name type="scientific">Legionella pneumophila</name>
    <dbReference type="NCBI Taxonomy" id="446"/>
    <lineage>
        <taxon>Bacteria</taxon>
        <taxon>Pseudomonadati</taxon>
        <taxon>Pseudomonadota</taxon>
        <taxon>Gammaproteobacteria</taxon>
        <taxon>Legionellales</taxon>
        <taxon>Legionellaceae</taxon>
        <taxon>Legionella</taxon>
    </lineage>
</organism>
<dbReference type="Proteomes" id="UP001071279">
    <property type="component" value="Unassembled WGS sequence"/>
</dbReference>
<sequence length="387" mass="41725">MQSSRFIAVTAIYTILLLSKSTIAGTAGDTALASSHWNGGVNLQVVEPFFQNNPAFYFLSARRVAAGDANFTVTDIQSQKDVSHDVDIAPEFFLGYVSESGLGFRTRYWFFDQKTRQTAAAPQTSVTDLTLSFPISSAAPIGLDIDTRDNNLRDSMTVETKLNTQIWDGIITKNYEVQNSVIVLGAGARYAYMSQQYNAFETQEPGATLDIRMNPPVPQFITAHKKDLLSGHNFWGWGPVIMIEDTIPLGQSGFSLIGMARGSAVYGPAKQQASKTLLVRGTQNGNEILNENAFVQRKNRHQTVLEIIDAELGVAYSKKWGKGELNGQLSVVAQEWIGGGSASKSATTGAGFGLPGSGMTGAPQVAGVTSESNFGFVGGAFKLGYLY</sequence>
<reference evidence="3 4" key="1">
    <citation type="submission" date="2018-06" db="EMBL/GenBank/DDBJ databases">
        <authorList>
            <consortium name="Pathogen Informatics"/>
            <person name="Doyle S."/>
        </authorList>
    </citation>
    <scope>NUCLEOTIDE SEQUENCE [LARGE SCALE GENOMIC DNA]</scope>
    <source>
        <strain evidence="3 4">NCTC12000</strain>
    </source>
</reference>
<dbReference type="RefSeq" id="WP_229290899.1">
    <property type="nucleotide sequence ID" value="NZ_BAZA01000095.1"/>
</dbReference>
<evidence type="ECO:0000313" key="4">
    <source>
        <dbReference type="Proteomes" id="UP000254631"/>
    </source>
</evidence>
<dbReference type="Pfam" id="PF05150">
    <property type="entry name" value="Legionella_OMP"/>
    <property type="match status" value="1"/>
</dbReference>
<dbReference type="AlphaFoldDB" id="A0A378K7Z4"/>
<protein>
    <submittedName>
        <fullName evidence="2">Lpg1974 family pore-forming outer membrane protein</fullName>
    </submittedName>
</protein>
<evidence type="ECO:0000313" key="2">
    <source>
        <dbReference type="EMBL" id="MCZ4718721.1"/>
    </source>
</evidence>
<gene>
    <name evidence="3" type="ORF">NCTC12000_03095</name>
    <name evidence="2" type="ORF">O6C86_05760</name>
</gene>
<accession>A0A378K7Z4</accession>
<evidence type="ECO:0000313" key="3">
    <source>
        <dbReference type="EMBL" id="STX81068.1"/>
    </source>
</evidence>
<dbReference type="EMBL" id="JAPXIC010000039">
    <property type="protein sequence ID" value="MCZ4718721.1"/>
    <property type="molecule type" value="Genomic_DNA"/>
</dbReference>
<dbReference type="Proteomes" id="UP000254631">
    <property type="component" value="Unassembled WGS sequence"/>
</dbReference>
<proteinExistence type="predicted"/>
<dbReference type="InterPro" id="IPR007825">
    <property type="entry name" value="Major_OMP_Legionella"/>
</dbReference>
<feature type="chain" id="PRO_5016920214" evidence="1">
    <location>
        <begin position="25"/>
        <end position="387"/>
    </location>
</feature>
<reference evidence="2" key="2">
    <citation type="submission" date="2022-12" db="EMBL/GenBank/DDBJ databases">
        <title>Comparative genomics of Legionella pneumophila isolates from the West Bank and Germany support molecular epidemiology of Legionnaires disease.</title>
        <authorList>
            <person name="Zayed A.R."/>
            <person name="Bitar D.M."/>
            <person name="Steinert M."/>
            <person name="Lueck C."/>
            <person name="Brettar I."/>
            <person name="Hoefle M.G."/>
            <person name="Bunk B."/>
        </authorList>
    </citation>
    <scope>NUCLEOTIDE SEQUENCE</scope>
    <source>
        <strain evidence="2">H23</strain>
    </source>
</reference>
<keyword evidence="1" id="KW-0732">Signal</keyword>
<evidence type="ECO:0000256" key="1">
    <source>
        <dbReference type="SAM" id="SignalP"/>
    </source>
</evidence>
<feature type="signal peptide" evidence="1">
    <location>
        <begin position="1"/>
        <end position="24"/>
    </location>
</feature>